<keyword evidence="3" id="KW-1185">Reference proteome</keyword>
<reference evidence="2 3" key="1">
    <citation type="journal article" date="2015" name="Genome Biol.">
        <title>Comparative genomics of Steinernema reveals deeply conserved gene regulatory networks.</title>
        <authorList>
            <person name="Dillman A.R."/>
            <person name="Macchietto M."/>
            <person name="Porter C.F."/>
            <person name="Rogers A."/>
            <person name="Williams B."/>
            <person name="Antoshechkin I."/>
            <person name="Lee M.M."/>
            <person name="Goodwin Z."/>
            <person name="Lu X."/>
            <person name="Lewis E.E."/>
            <person name="Goodrich-Blair H."/>
            <person name="Stock S.P."/>
            <person name="Adams B.J."/>
            <person name="Sternberg P.W."/>
            <person name="Mortazavi A."/>
        </authorList>
    </citation>
    <scope>NUCLEOTIDE SEQUENCE [LARGE SCALE GENOMIC DNA]</scope>
    <source>
        <strain evidence="2 3">ALL</strain>
    </source>
</reference>
<feature type="transmembrane region" description="Helical" evidence="1">
    <location>
        <begin position="6"/>
        <end position="24"/>
    </location>
</feature>
<keyword evidence="1" id="KW-0812">Transmembrane</keyword>
<accession>A0A4U5ME76</accession>
<dbReference type="Proteomes" id="UP000298663">
    <property type="component" value="Unassembled WGS sequence"/>
</dbReference>
<evidence type="ECO:0000256" key="1">
    <source>
        <dbReference type="SAM" id="Phobius"/>
    </source>
</evidence>
<evidence type="ECO:0000313" key="3">
    <source>
        <dbReference type="Proteomes" id="UP000298663"/>
    </source>
</evidence>
<dbReference type="AlphaFoldDB" id="A0A4U5ME76"/>
<name>A0A4U5ME76_STECR</name>
<proteinExistence type="predicted"/>
<keyword evidence="1" id="KW-0472">Membrane</keyword>
<gene>
    <name evidence="2" type="ORF">L596_023625</name>
</gene>
<keyword evidence="1" id="KW-1133">Transmembrane helix</keyword>
<evidence type="ECO:0000313" key="2">
    <source>
        <dbReference type="EMBL" id="TKR67476.1"/>
    </source>
</evidence>
<sequence>MPINSYLWSLPCIAFGFLPCLFYLESKRHPDVGRKIDAFSHYLNEHHQSSFFRTLNTSGMLTSTRCSTSVSTFRLKASD</sequence>
<comment type="caution">
    <text evidence="2">The sequence shown here is derived from an EMBL/GenBank/DDBJ whole genome shotgun (WGS) entry which is preliminary data.</text>
</comment>
<organism evidence="2 3">
    <name type="scientific">Steinernema carpocapsae</name>
    <name type="common">Entomopathogenic nematode</name>
    <dbReference type="NCBI Taxonomy" id="34508"/>
    <lineage>
        <taxon>Eukaryota</taxon>
        <taxon>Metazoa</taxon>
        <taxon>Ecdysozoa</taxon>
        <taxon>Nematoda</taxon>
        <taxon>Chromadorea</taxon>
        <taxon>Rhabditida</taxon>
        <taxon>Tylenchina</taxon>
        <taxon>Panagrolaimomorpha</taxon>
        <taxon>Strongyloidoidea</taxon>
        <taxon>Steinernematidae</taxon>
        <taxon>Steinernema</taxon>
    </lineage>
</organism>
<dbReference type="EMBL" id="AZBU02000008">
    <property type="protein sequence ID" value="TKR67476.1"/>
    <property type="molecule type" value="Genomic_DNA"/>
</dbReference>
<protein>
    <submittedName>
        <fullName evidence="2">Uncharacterized protein</fullName>
    </submittedName>
</protein>
<reference evidence="2 3" key="2">
    <citation type="journal article" date="2019" name="G3 (Bethesda)">
        <title>Hybrid Assembly of the Genome of the Entomopathogenic Nematode Steinernema carpocapsae Identifies the X-Chromosome.</title>
        <authorList>
            <person name="Serra L."/>
            <person name="Macchietto M."/>
            <person name="Macias-Munoz A."/>
            <person name="McGill C.J."/>
            <person name="Rodriguez I.M."/>
            <person name="Rodriguez B."/>
            <person name="Murad R."/>
            <person name="Mortazavi A."/>
        </authorList>
    </citation>
    <scope>NUCLEOTIDE SEQUENCE [LARGE SCALE GENOMIC DNA]</scope>
    <source>
        <strain evidence="2 3">ALL</strain>
    </source>
</reference>